<sequence length="854" mass="94953">MKMLIAAFYFCGLSTLVFILMWNDNHFSAPLAIAPPICISAPTTSLSLVQLLADRRRNISPPTHAPILFANTKLLTSGFQHSIKLKGHQGCVNTLSFSFPSKSPVWSRLPNLYSAASQQSEPFIDAGIFPVLVSGSDDRCVLLWNPFDGTRKPFLKLETPHRGNIFSAIIDGEEKYILSGSNDGILARTALEAQRDVWMNSGSDAAVFQAEFLFHSYNSAIACYEAGSIRQFDFRYSGDDSHHVLLRSRSSILGVASHPSKDYLFAYASATATELMDMRKISRNEEKAVLRYKGVRRYTIEDLNTFVECRPKHRKCASSSFSSISARCISSSSSVPSISTSLPIASSPIPSTEEEDLSLYETIEMATPSLTTSVALPSINSITSFTEEPITLSPSFLSSAVCSSVENSGENKLCPPDRQPIPLQQSWPISPHTLLFSPQSASSQSPVFSSICFSPSLSHFSTSSRSPSSRSPSSPPTLPSPMGLASTSLSSAQKSLPILSFSRNAAQALPILVKRKRLLSKMERRQRHVSSRSTSNEKFSSETAFSRSFSSGRNSASSSDDEKPLQFVNPRHVACTYTSPPASSRKKLRPMAPTSPLERPFPPEKRRRCFRNDSSRREAKEEHEEGRNYFPIERNETIVPLHLRLDGQHPLREEKEGYFSSDGERLPEFQRVAMSEQTLSVDLSHHAFAPSSYGLSNRYPLYELRSRGWKNVLTLKNGCWLADNRHVAIGSEDNRIHVWRLPKFIDVAYHMKTNATTILYSVYTLLGHGDFVNCCASTPPMESSLLPPMMATSGIENFIRVWSLSDLMASRRQQKQKNHFIVESNTAAYTPLHDQSSSEEDETSLVYAYPPDLP</sequence>
<evidence type="ECO:0000256" key="1">
    <source>
        <dbReference type="ARBA" id="ARBA00022574"/>
    </source>
</evidence>
<evidence type="ECO:0000256" key="3">
    <source>
        <dbReference type="SAM" id="MobiDB-lite"/>
    </source>
</evidence>
<dbReference type="EMBL" id="JADAQX010000158">
    <property type="protein sequence ID" value="KAF8821602.1"/>
    <property type="molecule type" value="Genomic_DNA"/>
</dbReference>
<dbReference type="SMART" id="SM00320">
    <property type="entry name" value="WD40"/>
    <property type="match status" value="4"/>
</dbReference>
<dbReference type="Pfam" id="PF00400">
    <property type="entry name" value="WD40"/>
    <property type="match status" value="1"/>
</dbReference>
<evidence type="ECO:0000256" key="2">
    <source>
        <dbReference type="ARBA" id="ARBA00022737"/>
    </source>
</evidence>
<feature type="compositionally biased region" description="Basic residues" evidence="3">
    <location>
        <begin position="521"/>
        <end position="530"/>
    </location>
</feature>
<dbReference type="Gene3D" id="2.130.10.10">
    <property type="entry name" value="YVTN repeat-like/Quinoprotein amine dehydrogenase"/>
    <property type="match status" value="2"/>
</dbReference>
<name>A0ABQ7JC65_9APIC</name>
<evidence type="ECO:0000313" key="4">
    <source>
        <dbReference type="EMBL" id="KAF8821602.1"/>
    </source>
</evidence>
<keyword evidence="1" id="KW-0853">WD repeat</keyword>
<dbReference type="InterPro" id="IPR001680">
    <property type="entry name" value="WD40_rpt"/>
</dbReference>
<feature type="compositionally biased region" description="Low complexity" evidence="3">
    <location>
        <begin position="461"/>
        <end position="472"/>
    </location>
</feature>
<dbReference type="InterPro" id="IPR045151">
    <property type="entry name" value="DCAF8"/>
</dbReference>
<keyword evidence="2" id="KW-0677">Repeat</keyword>
<dbReference type="Proteomes" id="UP000823046">
    <property type="component" value="Unassembled WGS sequence"/>
</dbReference>
<gene>
    <name evidence="4" type="ORF">IE077_001823</name>
</gene>
<organism evidence="4 5">
    <name type="scientific">Cardiosporidium cionae</name>
    <dbReference type="NCBI Taxonomy" id="476202"/>
    <lineage>
        <taxon>Eukaryota</taxon>
        <taxon>Sar</taxon>
        <taxon>Alveolata</taxon>
        <taxon>Apicomplexa</taxon>
        <taxon>Aconoidasida</taxon>
        <taxon>Nephromycida</taxon>
        <taxon>Cardiosporidium</taxon>
    </lineage>
</organism>
<feature type="region of interest" description="Disordered" evidence="3">
    <location>
        <begin position="831"/>
        <end position="854"/>
    </location>
</feature>
<comment type="caution">
    <text evidence="4">The sequence shown here is derived from an EMBL/GenBank/DDBJ whole genome shotgun (WGS) entry which is preliminary data.</text>
</comment>
<proteinExistence type="predicted"/>
<feature type="compositionally biased region" description="Basic and acidic residues" evidence="3">
    <location>
        <begin position="610"/>
        <end position="625"/>
    </location>
</feature>
<dbReference type="PANTHER" id="PTHR15574">
    <property type="entry name" value="WD REPEAT DOMAIN-CONTAINING FAMILY"/>
    <property type="match status" value="1"/>
</dbReference>
<evidence type="ECO:0000313" key="5">
    <source>
        <dbReference type="Proteomes" id="UP000823046"/>
    </source>
</evidence>
<dbReference type="PANTHER" id="PTHR15574:SF40">
    <property type="entry name" value="WD AND TETRATRICOPEPTIDE REPEATS PROTEIN 1"/>
    <property type="match status" value="1"/>
</dbReference>
<feature type="compositionally biased region" description="Low complexity" evidence="3">
    <location>
        <begin position="541"/>
        <end position="558"/>
    </location>
</feature>
<accession>A0ABQ7JC65</accession>
<keyword evidence="5" id="KW-1185">Reference proteome</keyword>
<reference evidence="4 5" key="1">
    <citation type="journal article" date="2020" name="bioRxiv">
        <title>Metabolic contributions of an alphaproteobacterial endosymbiont in the apicomplexan Cardiosporidium cionae.</title>
        <authorList>
            <person name="Hunter E.S."/>
            <person name="Paight C.J."/>
            <person name="Lane C.E."/>
        </authorList>
    </citation>
    <scope>NUCLEOTIDE SEQUENCE [LARGE SCALE GENOMIC DNA]</scope>
    <source>
        <strain evidence="4">ESH_2018</strain>
    </source>
</reference>
<feature type="region of interest" description="Disordered" evidence="3">
    <location>
        <begin position="461"/>
        <end position="487"/>
    </location>
</feature>
<protein>
    <submittedName>
        <fullName evidence="4">WD domain, G-beta repeat-containing protein</fullName>
    </submittedName>
</protein>
<dbReference type="InterPro" id="IPR036322">
    <property type="entry name" value="WD40_repeat_dom_sf"/>
</dbReference>
<feature type="non-terminal residue" evidence="4">
    <location>
        <position position="854"/>
    </location>
</feature>
<dbReference type="InterPro" id="IPR015943">
    <property type="entry name" value="WD40/YVTN_repeat-like_dom_sf"/>
</dbReference>
<dbReference type="SUPFAM" id="SSF50978">
    <property type="entry name" value="WD40 repeat-like"/>
    <property type="match status" value="1"/>
</dbReference>
<feature type="region of interest" description="Disordered" evidence="3">
    <location>
        <begin position="521"/>
        <end position="625"/>
    </location>
</feature>